<protein>
    <submittedName>
        <fullName evidence="3">Uncharacterized protein</fullName>
    </submittedName>
</protein>
<reference evidence="3" key="1">
    <citation type="journal article" date="2020" name="Stud. Mycol.">
        <title>101 Dothideomycetes genomes: a test case for predicting lifestyles and emergence of pathogens.</title>
        <authorList>
            <person name="Haridas S."/>
            <person name="Albert R."/>
            <person name="Binder M."/>
            <person name="Bloem J."/>
            <person name="Labutti K."/>
            <person name="Salamov A."/>
            <person name="Andreopoulos B."/>
            <person name="Baker S."/>
            <person name="Barry K."/>
            <person name="Bills G."/>
            <person name="Bluhm B."/>
            <person name="Cannon C."/>
            <person name="Castanera R."/>
            <person name="Culley D."/>
            <person name="Daum C."/>
            <person name="Ezra D."/>
            <person name="Gonzalez J."/>
            <person name="Henrissat B."/>
            <person name="Kuo A."/>
            <person name="Liang C."/>
            <person name="Lipzen A."/>
            <person name="Lutzoni F."/>
            <person name="Magnuson J."/>
            <person name="Mondo S."/>
            <person name="Nolan M."/>
            <person name="Ohm R."/>
            <person name="Pangilinan J."/>
            <person name="Park H.-J."/>
            <person name="Ramirez L."/>
            <person name="Alfaro M."/>
            <person name="Sun H."/>
            <person name="Tritt A."/>
            <person name="Yoshinaga Y."/>
            <person name="Zwiers L.-H."/>
            <person name="Turgeon B."/>
            <person name="Goodwin S."/>
            <person name="Spatafora J."/>
            <person name="Crous P."/>
            <person name="Grigoriev I."/>
        </authorList>
    </citation>
    <scope>NUCLEOTIDE SEQUENCE</scope>
    <source>
        <strain evidence="3">CBS 260.36</strain>
    </source>
</reference>
<dbReference type="AlphaFoldDB" id="A0A9P4J128"/>
<evidence type="ECO:0000313" key="3">
    <source>
        <dbReference type="EMBL" id="KAF2151360.1"/>
    </source>
</evidence>
<keyword evidence="4" id="KW-1185">Reference proteome</keyword>
<sequence length="142" mass="14503">MCPNKTAFLAAPLTLVAANLLGFVGLFIALHRLEKKERRKLADAVQAASSSSPHVEKTVIVENKGPQRGNPGEAEVVITGPSGTQMNTVTTIPGGPAVVSTAPAGIPGGTVTVDPGKVTVVKAEHPPGKPEEAKIVSTTTHA</sequence>
<evidence type="ECO:0000256" key="1">
    <source>
        <dbReference type="SAM" id="MobiDB-lite"/>
    </source>
</evidence>
<evidence type="ECO:0000256" key="2">
    <source>
        <dbReference type="SAM" id="Phobius"/>
    </source>
</evidence>
<keyword evidence="2" id="KW-1133">Transmembrane helix</keyword>
<keyword evidence="2" id="KW-0472">Membrane</keyword>
<accession>A0A9P4J128</accession>
<evidence type="ECO:0000313" key="4">
    <source>
        <dbReference type="Proteomes" id="UP000799439"/>
    </source>
</evidence>
<proteinExistence type="predicted"/>
<organism evidence="3 4">
    <name type="scientific">Myriangium duriaei CBS 260.36</name>
    <dbReference type="NCBI Taxonomy" id="1168546"/>
    <lineage>
        <taxon>Eukaryota</taxon>
        <taxon>Fungi</taxon>
        <taxon>Dikarya</taxon>
        <taxon>Ascomycota</taxon>
        <taxon>Pezizomycotina</taxon>
        <taxon>Dothideomycetes</taxon>
        <taxon>Dothideomycetidae</taxon>
        <taxon>Myriangiales</taxon>
        <taxon>Myriangiaceae</taxon>
        <taxon>Myriangium</taxon>
    </lineage>
</organism>
<dbReference type="EMBL" id="ML996088">
    <property type="protein sequence ID" value="KAF2151360.1"/>
    <property type="molecule type" value="Genomic_DNA"/>
</dbReference>
<keyword evidence="2" id="KW-0812">Transmembrane</keyword>
<feature type="region of interest" description="Disordered" evidence="1">
    <location>
        <begin position="44"/>
        <end position="72"/>
    </location>
</feature>
<comment type="caution">
    <text evidence="3">The sequence shown here is derived from an EMBL/GenBank/DDBJ whole genome shotgun (WGS) entry which is preliminary data.</text>
</comment>
<dbReference type="OrthoDB" id="3938969at2759"/>
<feature type="transmembrane region" description="Helical" evidence="2">
    <location>
        <begin position="6"/>
        <end position="30"/>
    </location>
</feature>
<name>A0A9P4J128_9PEZI</name>
<gene>
    <name evidence="3" type="ORF">K461DRAFT_171923</name>
</gene>
<dbReference type="Proteomes" id="UP000799439">
    <property type="component" value="Unassembled WGS sequence"/>
</dbReference>